<feature type="region of interest" description="Disordered" evidence="2">
    <location>
        <begin position="1034"/>
        <end position="1078"/>
    </location>
</feature>
<feature type="compositionally biased region" description="Basic and acidic residues" evidence="2">
    <location>
        <begin position="797"/>
        <end position="813"/>
    </location>
</feature>
<dbReference type="FunFam" id="3.30.160.60:FF:000682">
    <property type="entry name" value="ras-responsive element-binding protein 1 isoform X1"/>
    <property type="match status" value="1"/>
</dbReference>
<feature type="compositionally biased region" description="Polar residues" evidence="2">
    <location>
        <begin position="1551"/>
        <end position="1565"/>
    </location>
</feature>
<dbReference type="SUPFAM" id="SSF57667">
    <property type="entry name" value="beta-beta-alpha zinc fingers"/>
    <property type="match status" value="5"/>
</dbReference>
<dbReference type="InterPro" id="IPR052795">
    <property type="entry name" value="RREB1"/>
</dbReference>
<dbReference type="Pfam" id="PF00096">
    <property type="entry name" value="zf-C2H2"/>
    <property type="match status" value="3"/>
</dbReference>
<dbReference type="VEuPathDB" id="VectorBase:LLONM1_007848"/>
<dbReference type="Gene3D" id="3.30.160.60">
    <property type="entry name" value="Classic Zinc Finger"/>
    <property type="match status" value="10"/>
</dbReference>
<dbReference type="GO" id="GO:0001228">
    <property type="term" value="F:DNA-binding transcription activator activity, RNA polymerase II-specific"/>
    <property type="evidence" value="ECO:0007669"/>
    <property type="project" value="TreeGrafter"/>
</dbReference>
<dbReference type="Proteomes" id="UP000092461">
    <property type="component" value="Unassembled WGS sequence"/>
</dbReference>
<feature type="compositionally biased region" description="Low complexity" evidence="2">
    <location>
        <begin position="264"/>
        <end position="279"/>
    </location>
</feature>
<feature type="domain" description="C2H2-type" evidence="3">
    <location>
        <begin position="1004"/>
        <end position="1027"/>
    </location>
</feature>
<feature type="domain" description="C2H2-type" evidence="3">
    <location>
        <begin position="1430"/>
        <end position="1458"/>
    </location>
</feature>
<dbReference type="PANTHER" id="PTHR46451:SF1">
    <property type="entry name" value="RAS-RESPONSIVE ELEMENT-BINDING PROTEIN 1"/>
    <property type="match status" value="1"/>
</dbReference>
<keyword evidence="1" id="KW-0479">Metal-binding</keyword>
<feature type="region of interest" description="Disordered" evidence="2">
    <location>
        <begin position="1"/>
        <end position="160"/>
    </location>
</feature>
<dbReference type="FunFam" id="3.30.160.60:FF:001788">
    <property type="entry name" value="ras-responsive element-binding protein 1"/>
    <property type="match status" value="1"/>
</dbReference>
<reference evidence="4" key="1">
    <citation type="submission" date="2020-05" db="UniProtKB">
        <authorList>
            <consortium name="EnsemblMetazoa"/>
        </authorList>
    </citation>
    <scope>IDENTIFICATION</scope>
    <source>
        <strain evidence="4">Jacobina</strain>
    </source>
</reference>
<feature type="compositionally biased region" description="Basic and acidic residues" evidence="2">
    <location>
        <begin position="131"/>
        <end position="144"/>
    </location>
</feature>
<feature type="region of interest" description="Disordered" evidence="2">
    <location>
        <begin position="1240"/>
        <end position="1284"/>
    </location>
</feature>
<feature type="region of interest" description="Disordered" evidence="2">
    <location>
        <begin position="763"/>
        <end position="820"/>
    </location>
</feature>
<feature type="region of interest" description="Disordered" evidence="2">
    <location>
        <begin position="482"/>
        <end position="507"/>
    </location>
</feature>
<dbReference type="SMART" id="SM00355">
    <property type="entry name" value="ZnF_C2H2"/>
    <property type="match status" value="15"/>
</dbReference>
<feature type="domain" description="C2H2-type" evidence="3">
    <location>
        <begin position="589"/>
        <end position="611"/>
    </location>
</feature>
<keyword evidence="1" id="KW-0862">Zinc</keyword>
<feature type="domain" description="C2H2-type" evidence="3">
    <location>
        <begin position="203"/>
        <end position="230"/>
    </location>
</feature>
<dbReference type="FunFam" id="3.30.160.60:FF:002383">
    <property type="entry name" value="Pebbled, isoform A"/>
    <property type="match status" value="1"/>
</dbReference>
<proteinExistence type="predicted"/>
<feature type="region of interest" description="Disordered" evidence="2">
    <location>
        <begin position="1177"/>
        <end position="1214"/>
    </location>
</feature>
<dbReference type="InterPro" id="IPR013087">
    <property type="entry name" value="Znf_C2H2_type"/>
</dbReference>
<evidence type="ECO:0000313" key="5">
    <source>
        <dbReference type="Proteomes" id="UP000092461"/>
    </source>
</evidence>
<feature type="domain" description="C2H2-type" evidence="3">
    <location>
        <begin position="1497"/>
        <end position="1524"/>
    </location>
</feature>
<feature type="compositionally biased region" description="Basic and acidic residues" evidence="2">
    <location>
        <begin position="1193"/>
        <end position="1214"/>
    </location>
</feature>
<feature type="domain" description="C2H2-type" evidence="3">
    <location>
        <begin position="231"/>
        <end position="258"/>
    </location>
</feature>
<feature type="domain" description="C2H2-type" evidence="3">
    <location>
        <begin position="620"/>
        <end position="647"/>
    </location>
</feature>
<dbReference type="EMBL" id="AJWK01002094">
    <property type="status" value="NOT_ANNOTATED_CDS"/>
    <property type="molecule type" value="Genomic_DNA"/>
</dbReference>
<feature type="compositionally biased region" description="Low complexity" evidence="2">
    <location>
        <begin position="1258"/>
        <end position="1269"/>
    </location>
</feature>
<feature type="compositionally biased region" description="Polar residues" evidence="2">
    <location>
        <begin position="930"/>
        <end position="949"/>
    </location>
</feature>
<dbReference type="EMBL" id="AJWK01002093">
    <property type="status" value="NOT_ANNOTATED_CDS"/>
    <property type="molecule type" value="Genomic_DNA"/>
</dbReference>
<dbReference type="PANTHER" id="PTHR46451">
    <property type="entry name" value="RAS-RESPONSIVE ELEMENT-BINDING PROTEIN 1"/>
    <property type="match status" value="1"/>
</dbReference>
<dbReference type="PROSITE" id="PS00028">
    <property type="entry name" value="ZINC_FINGER_C2H2_1"/>
    <property type="match status" value="12"/>
</dbReference>
<evidence type="ECO:0000313" key="4">
    <source>
        <dbReference type="EnsemblMetazoa" id="LLOJ000532-PA"/>
    </source>
</evidence>
<feature type="compositionally biased region" description="Acidic residues" evidence="2">
    <location>
        <begin position="1130"/>
        <end position="1146"/>
    </location>
</feature>
<feature type="compositionally biased region" description="Low complexity" evidence="2">
    <location>
        <begin position="1112"/>
        <end position="1126"/>
    </location>
</feature>
<evidence type="ECO:0000256" key="2">
    <source>
        <dbReference type="SAM" id="MobiDB-lite"/>
    </source>
</evidence>
<feature type="compositionally biased region" description="Polar residues" evidence="2">
    <location>
        <begin position="1177"/>
        <end position="1190"/>
    </location>
</feature>
<keyword evidence="5" id="KW-1185">Reference proteome</keyword>
<dbReference type="FunFam" id="3.30.160.60:FF:002512">
    <property type="entry name" value="Pebbled, isoform A"/>
    <property type="match status" value="1"/>
</dbReference>
<dbReference type="GO" id="GO:0000978">
    <property type="term" value="F:RNA polymerase II cis-regulatory region sequence-specific DNA binding"/>
    <property type="evidence" value="ECO:0007669"/>
    <property type="project" value="TreeGrafter"/>
</dbReference>
<dbReference type="InterPro" id="IPR036236">
    <property type="entry name" value="Znf_C2H2_sf"/>
</dbReference>
<feature type="domain" description="C2H2-type" evidence="3">
    <location>
        <begin position="1293"/>
        <end position="1320"/>
    </location>
</feature>
<dbReference type="VEuPathDB" id="VectorBase:LLOJ000532"/>
<dbReference type="EnsemblMetazoa" id="LLOJ000532-RA">
    <property type="protein sequence ID" value="LLOJ000532-PA"/>
    <property type="gene ID" value="LLOJ000532"/>
</dbReference>
<feature type="region of interest" description="Disordered" evidence="2">
    <location>
        <begin position="704"/>
        <end position="724"/>
    </location>
</feature>
<feature type="compositionally biased region" description="Polar residues" evidence="2">
    <location>
        <begin position="1052"/>
        <end position="1078"/>
    </location>
</feature>
<feature type="compositionally biased region" description="Low complexity" evidence="2">
    <location>
        <begin position="55"/>
        <end position="71"/>
    </location>
</feature>
<sequence>MKRQLRKYSTSTMSAVPPPPPNVNSQTLVSRTPERRSSSNSDSSVEPMDVSSSINRTANSSTEASSTTASSNKLSSDHNDTDQTNDSESEYTSHTVVRRDNMRQMDTTSIMIMRKKQRYATKNNNNVQYGFEEKQRTDAEESEGKTSSNQSPIERGPTENIGKLSMGEDKKYFCPICNSLLDTQHEFTEHIRSHNNCDDSTNFTCRICSKVLSSASSLDRHVLVHTGERPFTCKYCHVTFTTNGNMHRHMRTHKQRGEGESYESDGSTDSSGSSSNNNYQKRTDGKRKSSEIEDVPPANHLKRKIRTINNNNIVEPATKIVPQSFCCPVCDRNDFSSMLYLEQHMDQEHPTVPAKCRFCDVVFKSYKLLNAHRCTSSRSQNIMQGFKDLTFVDFSSEKFPLIAKSVCEQSIRTPIASQKFECSKCYRAFPCASAVEIHAKECGESVQDFSIRRNRQNSETSEEEAKRDDFFANLDLQNKSMTTTASTTSSGALTPQSSPSPTPDDDLHMDIKEEMLRTPTMHHQDSKDLADIQSIINVTSSGQFLRQLERPAPSKSIDLNLSMGSSKDEEEAQDAFTAEFRKMKLRGEFPCKLCTAVFPNLRALKGHNRIHLSAAGAGPYRCNMCPYTIHDKAALIRHMRTHNGDRPYECAMCNYAFTTKANCERHLRNRHAKSTREEVKRAIIYHPSEDSSCDDPTKKLQLFGSPDFPDDDDHMSKDRTSTPVSHLKEMLMPTMLPGGMAAAGSEPPMKIQVKSLEKLIHASSGYDDDEDDVKDEEQTEGNRDVGKPVDLSMDALDLSKKSTSSREEKDSRDSPSPQPKIDLAMFEKNQQLLFAQQQQLLNETFPKIDPAHYIQLHQFYQNLMFHQPGFPLQHFLLQNSLLAGQAAAGSNPMMNMKNFFQPPKDALQAGTQLPPSSLLLNPMFTAAASSPPLTNHLTSQQNSTGGANHSASAPKASDSSPKQPQQMPHIPPPHQSTGPVKMVIKNGVLMPKQKQRRYRTERPFACEHCSARFTLRSNMERHIKQQHPQFWAQRQRSGHNMMRRGGGAPSQAPATPTTNNHTVPSSPMAGTQMPSSGTFGAISEHVKYAILAQQLKSRDPSGKLPFLPNIPSGLMSSSSASSRPSSRQVEDEEEDPQLVIDEDSQPEDLSQMPTTKVDDEHILAAKKVAENILEQAMKTSSDKTSPSQGNAPEGRDSNGKIKAENGTKTFNKENLKEEADLVSVSRLVDNATNPMAFGNYFRSDANSQEHSDEEGLVASGSASESNNSGTDDPNPSPVMQKKKSAYSLAPNRVSCPYCQRMFPWSSSLRRHILTHTGQKPFKCSHCPLLFTTKSNCDRHLLRKHGNVESAMSLYVPIDDVLDPTKITKEDNPSSVEEAPPKSPADDAASGKKATAPADTCGDVGTLNLTVPQLKSTAIETLGLISSDLPFKCHLCDGSFPERVNCLEHIKNVHTQEFALLLSKGAIEAEAEAQTASAEDDEKNEAKGKYPDYTNRKVICAFCMRRFWSTEDLRRHMRTHSGERPFQCDVCQRKFTLKHSMLRHQKKHNIHGSGNNQPNSAHSASDLSDDEATNPTTAPPPIAANLPNLLKIPEFMEWKLQQQQQQQQQLKAQEKFSAMTEGNGASILGLLMKQQHEQSGESEASDLIGNLLGISDKGILNKVLQSSPDEAAKLLGVEK</sequence>
<dbReference type="GO" id="GO:0005634">
    <property type="term" value="C:nucleus"/>
    <property type="evidence" value="ECO:0007669"/>
    <property type="project" value="TreeGrafter"/>
</dbReference>
<feature type="domain" description="C2H2-type" evidence="3">
    <location>
        <begin position="648"/>
        <end position="676"/>
    </location>
</feature>
<dbReference type="FunFam" id="3.30.160.60:FF:001782">
    <property type="entry name" value="Ras-responsive element-binding protein 1a"/>
    <property type="match status" value="1"/>
</dbReference>
<feature type="region of interest" description="Disordered" evidence="2">
    <location>
        <begin position="1099"/>
        <end position="1158"/>
    </location>
</feature>
<evidence type="ECO:0000259" key="3">
    <source>
        <dbReference type="PROSITE" id="PS50157"/>
    </source>
</evidence>
<feature type="region of interest" description="Disordered" evidence="2">
    <location>
        <begin position="1364"/>
        <end position="1396"/>
    </location>
</feature>
<feature type="region of interest" description="Disordered" evidence="2">
    <location>
        <begin position="247"/>
        <end position="302"/>
    </location>
</feature>
<evidence type="ECO:0000256" key="1">
    <source>
        <dbReference type="PROSITE-ProRule" id="PRU00042"/>
    </source>
</evidence>
<dbReference type="PROSITE" id="PS50157">
    <property type="entry name" value="ZINC_FINGER_C2H2_2"/>
    <property type="match status" value="10"/>
</dbReference>
<feature type="compositionally biased region" description="Basic and acidic residues" evidence="2">
    <location>
        <begin position="281"/>
        <end position="291"/>
    </location>
</feature>
<accession>A0A1B0C9B0</accession>
<feature type="compositionally biased region" description="Low complexity" evidence="2">
    <location>
        <begin position="950"/>
        <end position="968"/>
    </location>
</feature>
<feature type="region of interest" description="Disordered" evidence="2">
    <location>
        <begin position="1547"/>
        <end position="1584"/>
    </location>
</feature>
<feature type="compositionally biased region" description="Acidic residues" evidence="2">
    <location>
        <begin position="766"/>
        <end position="779"/>
    </location>
</feature>
<dbReference type="FunFam" id="3.30.160.60:FF:000813">
    <property type="entry name" value="ras-responsive element-binding protein 1 isoform X1"/>
    <property type="match status" value="1"/>
</dbReference>
<keyword evidence="1" id="KW-0863">Zinc-finger</keyword>
<name>A0A1B0C9B0_LUTLO</name>
<organism evidence="4 5">
    <name type="scientific">Lutzomyia longipalpis</name>
    <name type="common">Sand fly</name>
    <dbReference type="NCBI Taxonomy" id="7200"/>
    <lineage>
        <taxon>Eukaryota</taxon>
        <taxon>Metazoa</taxon>
        <taxon>Ecdysozoa</taxon>
        <taxon>Arthropoda</taxon>
        <taxon>Hexapoda</taxon>
        <taxon>Insecta</taxon>
        <taxon>Pterygota</taxon>
        <taxon>Neoptera</taxon>
        <taxon>Endopterygota</taxon>
        <taxon>Diptera</taxon>
        <taxon>Nematocera</taxon>
        <taxon>Psychodoidea</taxon>
        <taxon>Psychodidae</taxon>
        <taxon>Lutzomyia</taxon>
        <taxon>Lutzomyia</taxon>
    </lineage>
</organism>
<protein>
    <recommendedName>
        <fullName evidence="3">C2H2-type domain-containing protein</fullName>
    </recommendedName>
</protein>
<dbReference type="GO" id="GO:0008270">
    <property type="term" value="F:zinc ion binding"/>
    <property type="evidence" value="ECO:0007669"/>
    <property type="project" value="UniProtKB-KW"/>
</dbReference>
<dbReference type="FunFam" id="3.30.160.60:FF:002095">
    <property type="entry name" value="ras-responsive element-binding protein 1"/>
    <property type="match status" value="1"/>
</dbReference>
<feature type="domain" description="C2H2-type" evidence="3">
    <location>
        <begin position="1525"/>
        <end position="1547"/>
    </location>
</feature>
<feature type="region of interest" description="Disordered" evidence="2">
    <location>
        <begin position="930"/>
        <end position="980"/>
    </location>
</feature>